<dbReference type="EMBL" id="JAQIOY010000001">
    <property type="protein sequence ID" value="MDA7423433.1"/>
    <property type="molecule type" value="Genomic_DNA"/>
</dbReference>
<dbReference type="InterPro" id="IPR005490">
    <property type="entry name" value="LD_TPept_cat_dom"/>
</dbReference>
<accession>A0ABT4XNJ2</accession>
<keyword evidence="4 7" id="KW-0133">Cell shape</keyword>
<dbReference type="SUPFAM" id="SSF141523">
    <property type="entry name" value="L,D-transpeptidase catalytic domain-like"/>
    <property type="match status" value="1"/>
</dbReference>
<feature type="signal peptide" evidence="8">
    <location>
        <begin position="1"/>
        <end position="20"/>
    </location>
</feature>
<reference evidence="10 11" key="1">
    <citation type="submission" date="2023-01" db="EMBL/GenBank/DDBJ databases">
        <title>Thalassococcus onchidii sp. nov., isolated from a marine invertebrate from the South China Sea.</title>
        <authorList>
            <person name="Xu S."/>
            <person name="Liu Z."/>
            <person name="Xu Y."/>
        </authorList>
    </citation>
    <scope>NUCLEOTIDE SEQUENCE [LARGE SCALE GENOMIC DNA]</scope>
    <source>
        <strain evidence="10 11">KCTC 32084</strain>
    </source>
</reference>
<dbReference type="PANTHER" id="PTHR36699:SF1">
    <property type="entry name" value="L,D-TRANSPEPTIDASE YAFK-RELATED"/>
    <property type="match status" value="1"/>
</dbReference>
<dbReference type="PROSITE" id="PS51257">
    <property type="entry name" value="PROKAR_LIPOPROTEIN"/>
    <property type="match status" value="1"/>
</dbReference>
<evidence type="ECO:0000256" key="1">
    <source>
        <dbReference type="ARBA" id="ARBA00004752"/>
    </source>
</evidence>
<evidence type="ECO:0000256" key="2">
    <source>
        <dbReference type="ARBA" id="ARBA00005992"/>
    </source>
</evidence>
<name>A0ABT4XNJ2_9RHOB</name>
<keyword evidence="3" id="KW-0808">Transferase</keyword>
<comment type="pathway">
    <text evidence="1 7">Cell wall biogenesis; peptidoglycan biosynthesis.</text>
</comment>
<evidence type="ECO:0000259" key="9">
    <source>
        <dbReference type="PROSITE" id="PS52029"/>
    </source>
</evidence>
<evidence type="ECO:0000256" key="8">
    <source>
        <dbReference type="SAM" id="SignalP"/>
    </source>
</evidence>
<dbReference type="CDD" id="cd16913">
    <property type="entry name" value="YkuD_like"/>
    <property type="match status" value="1"/>
</dbReference>
<evidence type="ECO:0000256" key="4">
    <source>
        <dbReference type="ARBA" id="ARBA00022960"/>
    </source>
</evidence>
<evidence type="ECO:0000256" key="7">
    <source>
        <dbReference type="PROSITE-ProRule" id="PRU01373"/>
    </source>
</evidence>
<evidence type="ECO:0000313" key="10">
    <source>
        <dbReference type="EMBL" id="MDA7423433.1"/>
    </source>
</evidence>
<organism evidence="10 11">
    <name type="scientific">Thalassococcus lentus</name>
    <dbReference type="NCBI Taxonomy" id="1210524"/>
    <lineage>
        <taxon>Bacteria</taxon>
        <taxon>Pseudomonadati</taxon>
        <taxon>Pseudomonadota</taxon>
        <taxon>Alphaproteobacteria</taxon>
        <taxon>Rhodobacterales</taxon>
        <taxon>Roseobacteraceae</taxon>
        <taxon>Thalassococcus</taxon>
    </lineage>
</organism>
<evidence type="ECO:0000256" key="5">
    <source>
        <dbReference type="ARBA" id="ARBA00022984"/>
    </source>
</evidence>
<dbReference type="PANTHER" id="PTHR36699">
    <property type="entry name" value="LD-TRANSPEPTIDASE"/>
    <property type="match status" value="1"/>
</dbReference>
<dbReference type="Proteomes" id="UP001210720">
    <property type="component" value="Unassembled WGS sequence"/>
</dbReference>
<sequence length="167" mass="18732">MRFIKFLSVLILFAGLSACSKIPVYTGPAVTQIVVNKGAREMFLLHHGQVLERYDIGLGFAPIGDKKVRGDGKTPEGDYRIDRRNPNSAFYLSLGIDYPRPEDIAEAKAMGKNPGGDIFIHGRANKNWRQLRKRGRDWTIGCIAVTNAEMRQIYSMVRNGTPIRINP</sequence>
<proteinExistence type="inferred from homology"/>
<evidence type="ECO:0000313" key="11">
    <source>
        <dbReference type="Proteomes" id="UP001210720"/>
    </source>
</evidence>
<protein>
    <submittedName>
        <fullName evidence="10">L,D-transpeptidase</fullName>
    </submittedName>
</protein>
<feature type="chain" id="PRO_5047255548" evidence="8">
    <location>
        <begin position="21"/>
        <end position="167"/>
    </location>
</feature>
<dbReference type="RefSeq" id="WP_271430786.1">
    <property type="nucleotide sequence ID" value="NZ_JAQIOY010000001.1"/>
</dbReference>
<keyword evidence="6 7" id="KW-0961">Cell wall biogenesis/degradation</keyword>
<keyword evidence="8" id="KW-0732">Signal</keyword>
<comment type="caution">
    <text evidence="10">The sequence shown here is derived from an EMBL/GenBank/DDBJ whole genome shotgun (WGS) entry which is preliminary data.</text>
</comment>
<dbReference type="Gene3D" id="2.40.440.10">
    <property type="entry name" value="L,D-transpeptidase catalytic domain-like"/>
    <property type="match status" value="1"/>
</dbReference>
<feature type="active site" description="Nucleophile" evidence="7">
    <location>
        <position position="142"/>
    </location>
</feature>
<gene>
    <name evidence="10" type="ORF">PFY00_01715</name>
</gene>
<evidence type="ECO:0000256" key="3">
    <source>
        <dbReference type="ARBA" id="ARBA00022679"/>
    </source>
</evidence>
<evidence type="ECO:0000256" key="6">
    <source>
        <dbReference type="ARBA" id="ARBA00023316"/>
    </source>
</evidence>
<feature type="active site" description="Proton donor/acceptor" evidence="7">
    <location>
        <position position="121"/>
    </location>
</feature>
<keyword evidence="5 7" id="KW-0573">Peptidoglycan synthesis</keyword>
<dbReference type="InterPro" id="IPR038063">
    <property type="entry name" value="Transpep_catalytic_dom"/>
</dbReference>
<feature type="domain" description="L,D-TPase catalytic" evidence="9">
    <location>
        <begin position="31"/>
        <end position="166"/>
    </location>
</feature>
<dbReference type="Pfam" id="PF03734">
    <property type="entry name" value="YkuD"/>
    <property type="match status" value="1"/>
</dbReference>
<comment type="similarity">
    <text evidence="2">Belongs to the YkuD family.</text>
</comment>
<keyword evidence="11" id="KW-1185">Reference proteome</keyword>
<dbReference type="PROSITE" id="PS52029">
    <property type="entry name" value="LD_TPASE"/>
    <property type="match status" value="1"/>
</dbReference>